<dbReference type="Pfam" id="PF23247">
    <property type="entry name" value="LRR_RPS2"/>
    <property type="match status" value="1"/>
</dbReference>
<evidence type="ECO:0000256" key="2">
    <source>
        <dbReference type="ARBA" id="ARBA00022737"/>
    </source>
</evidence>
<protein>
    <submittedName>
        <fullName evidence="11">Uncharacterized protein</fullName>
    </submittedName>
</protein>
<dbReference type="Pfam" id="PF25019">
    <property type="entry name" value="LRR_R13L1-DRL21"/>
    <property type="match status" value="1"/>
</dbReference>
<organism evidence="11 12">
    <name type="scientific">Nyssa sinensis</name>
    <dbReference type="NCBI Taxonomy" id="561372"/>
    <lineage>
        <taxon>Eukaryota</taxon>
        <taxon>Viridiplantae</taxon>
        <taxon>Streptophyta</taxon>
        <taxon>Embryophyta</taxon>
        <taxon>Tracheophyta</taxon>
        <taxon>Spermatophyta</taxon>
        <taxon>Magnoliopsida</taxon>
        <taxon>eudicotyledons</taxon>
        <taxon>Gunneridae</taxon>
        <taxon>Pentapetalae</taxon>
        <taxon>asterids</taxon>
        <taxon>Cornales</taxon>
        <taxon>Nyssaceae</taxon>
        <taxon>Nyssa</taxon>
    </lineage>
</organism>
<keyword evidence="12" id="KW-1185">Reference proteome</keyword>
<keyword evidence="1" id="KW-0433">Leucine-rich repeat</keyword>
<keyword evidence="5" id="KW-0067">ATP-binding</keyword>
<evidence type="ECO:0000256" key="7">
    <source>
        <dbReference type="SAM" id="MobiDB-lite"/>
    </source>
</evidence>
<keyword evidence="2" id="KW-0677">Repeat</keyword>
<evidence type="ECO:0000313" key="11">
    <source>
        <dbReference type="EMBL" id="KAA8520324.1"/>
    </source>
</evidence>
<evidence type="ECO:0000259" key="10">
    <source>
        <dbReference type="Pfam" id="PF25019"/>
    </source>
</evidence>
<feature type="domain" description="Disease resistance protein At4g27190-like leucine-rich repeats" evidence="9">
    <location>
        <begin position="378"/>
        <end position="486"/>
    </location>
</feature>
<evidence type="ECO:0000259" key="9">
    <source>
        <dbReference type="Pfam" id="PF23247"/>
    </source>
</evidence>
<dbReference type="GO" id="GO:0005524">
    <property type="term" value="F:ATP binding"/>
    <property type="evidence" value="ECO:0007669"/>
    <property type="project" value="UniProtKB-KW"/>
</dbReference>
<feature type="region of interest" description="Disordered" evidence="7">
    <location>
        <begin position="591"/>
        <end position="614"/>
    </location>
</feature>
<sequence length="614" mass="68901">MLSALDLVLGKVHLKSSNPISNHPIKEEGMSDPVSLVVSPIVNRVIDEVVSFIKEKFHLLQHVEKEIENLESVLTAIRAVLQDAENRQLDEPPLRDWLGKLEEAAYDAEDVLEIFATEACLWQRKQKDNSTSHISDQSRHVSLLCKDAEQAALEVIDKSKKLRTLLLPSEGTGFPLWIRDGLLQNLATISLKHCTKCKVLSLGQLPHLGELYIKGMQELEEWPDVQYPSLTRLKIRSCPKLKKLPKIFLNLRVLKVKKCDSLRELPLSPSLMFLILVDNLVLENWNEAILRLAFVNEQGQLVSQQNRPSYISLIELKIINCPKLQALPEHFAPQKLEIRGCELLSALPIPEHFQRLQHLSIDACHDGTLVRVIPDTGSLYSLVISNISNLASLPKWPHLPGLKALYIRDCKDLVSLSEEETSFQSLTSLKLLSIRDCPKLVSLPDNGLPTSLESLSIGSCPSLESFGPKEMLKSLTILKDLYIEDCPALQSFPEEGLPHSLQHLHVEGCPSLTKHCEKDRGSDWSKIMHIPDLELESIKVSSVPNSLSKEEHPKIKTSSAFWKRRFTCCKGIDIIEIGGPQQLNRVISVQTERGLSSRGKMMPGEPSTSTEHGH</sequence>
<evidence type="ECO:0000256" key="4">
    <source>
        <dbReference type="ARBA" id="ARBA00022821"/>
    </source>
</evidence>
<dbReference type="EMBL" id="CM018049">
    <property type="protein sequence ID" value="KAA8520324.1"/>
    <property type="molecule type" value="Genomic_DNA"/>
</dbReference>
<evidence type="ECO:0000256" key="5">
    <source>
        <dbReference type="ARBA" id="ARBA00022840"/>
    </source>
</evidence>
<evidence type="ECO:0000313" key="12">
    <source>
        <dbReference type="Proteomes" id="UP000325577"/>
    </source>
</evidence>
<dbReference type="InterPro" id="IPR032675">
    <property type="entry name" value="LRR_dom_sf"/>
</dbReference>
<dbReference type="Gene3D" id="1.20.5.4130">
    <property type="match status" value="1"/>
</dbReference>
<evidence type="ECO:0000256" key="1">
    <source>
        <dbReference type="ARBA" id="ARBA00022614"/>
    </source>
</evidence>
<keyword evidence="3" id="KW-0547">Nucleotide-binding</keyword>
<feature type="coiled-coil region" evidence="6">
    <location>
        <begin position="53"/>
        <end position="87"/>
    </location>
</feature>
<dbReference type="GO" id="GO:0006952">
    <property type="term" value="P:defense response"/>
    <property type="evidence" value="ECO:0007669"/>
    <property type="project" value="UniProtKB-KW"/>
</dbReference>
<dbReference type="PANTHER" id="PTHR36766">
    <property type="entry name" value="PLANT BROAD-SPECTRUM MILDEW RESISTANCE PROTEIN RPW8"/>
    <property type="match status" value="1"/>
</dbReference>
<dbReference type="InterPro" id="IPR041118">
    <property type="entry name" value="Rx_N"/>
</dbReference>
<dbReference type="OrthoDB" id="2973320at2759"/>
<reference evidence="11 12" key="1">
    <citation type="submission" date="2019-09" db="EMBL/GenBank/DDBJ databases">
        <title>A chromosome-level genome assembly of the Chinese tupelo Nyssa sinensis.</title>
        <authorList>
            <person name="Yang X."/>
            <person name="Kang M."/>
            <person name="Yang Y."/>
            <person name="Xiong H."/>
            <person name="Wang M."/>
            <person name="Zhang Z."/>
            <person name="Wang Z."/>
            <person name="Wu H."/>
            <person name="Ma T."/>
            <person name="Liu J."/>
            <person name="Xi Z."/>
        </authorList>
    </citation>
    <scope>NUCLEOTIDE SEQUENCE [LARGE SCALE GENOMIC DNA]</scope>
    <source>
        <strain evidence="11">J267</strain>
        <tissue evidence="11">Leaf</tissue>
    </source>
</reference>
<keyword evidence="6" id="KW-0175">Coiled coil</keyword>
<dbReference type="InterPro" id="IPR057135">
    <property type="entry name" value="At4g27190-like_LRR"/>
</dbReference>
<proteinExistence type="predicted"/>
<dbReference type="InterPro" id="IPR056789">
    <property type="entry name" value="LRR_R13L1-DRL21"/>
</dbReference>
<feature type="domain" description="Disease resistance N-terminal" evidence="8">
    <location>
        <begin position="41"/>
        <end position="129"/>
    </location>
</feature>
<gene>
    <name evidence="11" type="ORF">F0562_014580</name>
</gene>
<feature type="domain" description="R13L1/DRL21-like LRR repeat region" evidence="10">
    <location>
        <begin position="146"/>
        <end position="216"/>
    </location>
</feature>
<dbReference type="SUPFAM" id="SSF52058">
    <property type="entry name" value="L domain-like"/>
    <property type="match status" value="1"/>
</dbReference>
<accession>A0A5J4ZR11</accession>
<evidence type="ECO:0000256" key="6">
    <source>
        <dbReference type="SAM" id="Coils"/>
    </source>
</evidence>
<evidence type="ECO:0000256" key="3">
    <source>
        <dbReference type="ARBA" id="ARBA00022741"/>
    </source>
</evidence>
<dbReference type="PANTHER" id="PTHR36766:SF40">
    <property type="entry name" value="DISEASE RESISTANCE PROTEIN RGA3"/>
    <property type="match status" value="1"/>
</dbReference>
<evidence type="ECO:0000259" key="8">
    <source>
        <dbReference type="Pfam" id="PF18052"/>
    </source>
</evidence>
<dbReference type="AlphaFoldDB" id="A0A5J4ZR11"/>
<dbReference type="Proteomes" id="UP000325577">
    <property type="component" value="Linkage Group LG6"/>
</dbReference>
<dbReference type="Gene3D" id="3.80.10.10">
    <property type="entry name" value="Ribonuclease Inhibitor"/>
    <property type="match status" value="2"/>
</dbReference>
<keyword evidence="4" id="KW-0611">Plant defense</keyword>
<name>A0A5J4ZR11_9ASTE</name>
<dbReference type="Pfam" id="PF18052">
    <property type="entry name" value="Rx_N"/>
    <property type="match status" value="1"/>
</dbReference>